<evidence type="ECO:0000256" key="2">
    <source>
        <dbReference type="ARBA" id="ARBA00022475"/>
    </source>
</evidence>
<comment type="caution">
    <text evidence="10">The sequence shown here is derived from an EMBL/GenBank/DDBJ whole genome shotgun (WGS) entry which is preliminary data.</text>
</comment>
<dbReference type="SMART" id="SM00382">
    <property type="entry name" value="AAA"/>
    <property type="match status" value="2"/>
</dbReference>
<evidence type="ECO:0000256" key="8">
    <source>
        <dbReference type="ARBA" id="ARBA00023136"/>
    </source>
</evidence>
<keyword evidence="5" id="KW-0547">Nucleotide-binding</keyword>
<evidence type="ECO:0000256" key="5">
    <source>
        <dbReference type="ARBA" id="ARBA00022741"/>
    </source>
</evidence>
<dbReference type="PROSITE" id="PS50893">
    <property type="entry name" value="ABC_TRANSPORTER_2"/>
    <property type="match status" value="2"/>
</dbReference>
<proteinExistence type="predicted"/>
<dbReference type="CDD" id="cd03216">
    <property type="entry name" value="ABC_Carb_Monos_I"/>
    <property type="match status" value="1"/>
</dbReference>
<protein>
    <submittedName>
        <fullName evidence="10">Sugar ABC transporter ATP-binding protein</fullName>
    </submittedName>
</protein>
<keyword evidence="11" id="KW-1185">Reference proteome</keyword>
<dbReference type="GO" id="GO:0005524">
    <property type="term" value="F:ATP binding"/>
    <property type="evidence" value="ECO:0007669"/>
    <property type="project" value="UniProtKB-KW"/>
</dbReference>
<evidence type="ECO:0000256" key="6">
    <source>
        <dbReference type="ARBA" id="ARBA00022840"/>
    </source>
</evidence>
<keyword evidence="6 10" id="KW-0067">ATP-binding</keyword>
<dbReference type="EMBL" id="JACOON010000005">
    <property type="protein sequence ID" value="MBC5648819.1"/>
    <property type="molecule type" value="Genomic_DNA"/>
</dbReference>
<keyword evidence="2" id="KW-1003">Cell membrane</keyword>
<evidence type="ECO:0000256" key="4">
    <source>
        <dbReference type="ARBA" id="ARBA00022737"/>
    </source>
</evidence>
<dbReference type="Gene3D" id="3.40.50.300">
    <property type="entry name" value="P-loop containing nucleotide triphosphate hydrolases"/>
    <property type="match status" value="2"/>
</dbReference>
<keyword evidence="1" id="KW-0813">Transport</keyword>
<feature type="domain" description="ABC transporter" evidence="9">
    <location>
        <begin position="277"/>
        <end position="519"/>
    </location>
</feature>
<keyword evidence="8" id="KW-0472">Membrane</keyword>
<keyword evidence="3" id="KW-0762">Sugar transport</keyword>
<organism evidence="10 11">
    <name type="scientific">Christensenella tenuis</name>
    <dbReference type="NCBI Taxonomy" id="2763033"/>
    <lineage>
        <taxon>Bacteria</taxon>
        <taxon>Bacillati</taxon>
        <taxon>Bacillota</taxon>
        <taxon>Clostridia</taxon>
        <taxon>Christensenellales</taxon>
        <taxon>Christensenellaceae</taxon>
        <taxon>Christensenella</taxon>
    </lineage>
</organism>
<dbReference type="CDD" id="cd03215">
    <property type="entry name" value="ABC_Carb_Monos_II"/>
    <property type="match status" value="1"/>
</dbReference>
<feature type="domain" description="ABC transporter" evidence="9">
    <location>
        <begin position="32"/>
        <end position="267"/>
    </location>
</feature>
<dbReference type="InterPro" id="IPR027417">
    <property type="entry name" value="P-loop_NTPase"/>
</dbReference>
<dbReference type="InterPro" id="IPR050107">
    <property type="entry name" value="ABC_carbohydrate_import_ATPase"/>
</dbReference>
<dbReference type="SUPFAM" id="SSF52540">
    <property type="entry name" value="P-loop containing nucleoside triphosphate hydrolases"/>
    <property type="match status" value="2"/>
</dbReference>
<dbReference type="PANTHER" id="PTHR43790">
    <property type="entry name" value="CARBOHYDRATE TRANSPORT ATP-BINDING PROTEIN MG119-RELATED"/>
    <property type="match status" value="1"/>
</dbReference>
<dbReference type="PROSITE" id="PS00211">
    <property type="entry name" value="ABC_TRANSPORTER_1"/>
    <property type="match status" value="1"/>
</dbReference>
<keyword evidence="4" id="KW-0677">Repeat</keyword>
<sequence length="520" mass="57732">MGWVRQCAESALPNLSNNKKSRGHKVDNNIVLEFKNIYKEYPGVHALKDVSFELRKGEVHALVGENGAGKSTLIKTCSGAISPTSGTVVVNGNEFSNLTPLASRENGIGVIYQEFNLVKEMSVAENIFLGRALRNGIVIDKKAMNEKTVELFRQLGIKIDPNVLVKNLTTGYQQMVEIAKAISMESKILIMDEPSASLTNRELDALFQIIRKLKNEGVAIIYISHRLDEIFEVTDRVSVMRDGELITTIDTADSSRDELVRLMVGRELKETFPEREVKKDNEIILEVDHLSGNGLTDVSFNVRKGEILGLGGLIGAGRTEFAQILFGVAHATGGSIRLRDEKLEIKSPSDAIEKGIALVPEDRKQQGVLLHMSIQDNITMPILKRISKYSVINRKKEKEIIEKYKNSLRIKTPSTEQLVNNLSGGNQQKVVLAKWLAAEPDIIVFDEPTRGIDVGAKQEIYAIMDNLAKEGKTLIMISSEMEELIGVSDRIVVLAEGRVTGELQKEEFNQESILKYASMS</sequence>
<reference evidence="10 11" key="1">
    <citation type="submission" date="2020-08" db="EMBL/GenBank/DDBJ databases">
        <title>Genome public.</title>
        <authorList>
            <person name="Liu C."/>
            <person name="Sun Q."/>
        </authorList>
    </citation>
    <scope>NUCLEOTIDE SEQUENCE [LARGE SCALE GENOMIC DNA]</scope>
    <source>
        <strain evidence="10 11">NSJ-35</strain>
    </source>
</reference>
<accession>A0ABR7EIH7</accession>
<evidence type="ECO:0000256" key="1">
    <source>
        <dbReference type="ARBA" id="ARBA00022448"/>
    </source>
</evidence>
<evidence type="ECO:0000313" key="10">
    <source>
        <dbReference type="EMBL" id="MBC5648819.1"/>
    </source>
</evidence>
<dbReference type="InterPro" id="IPR017871">
    <property type="entry name" value="ABC_transporter-like_CS"/>
</dbReference>
<evidence type="ECO:0000256" key="7">
    <source>
        <dbReference type="ARBA" id="ARBA00022967"/>
    </source>
</evidence>
<evidence type="ECO:0000256" key="3">
    <source>
        <dbReference type="ARBA" id="ARBA00022597"/>
    </source>
</evidence>
<evidence type="ECO:0000313" key="11">
    <source>
        <dbReference type="Proteomes" id="UP000606889"/>
    </source>
</evidence>
<evidence type="ECO:0000259" key="9">
    <source>
        <dbReference type="PROSITE" id="PS50893"/>
    </source>
</evidence>
<keyword evidence="7" id="KW-1278">Translocase</keyword>
<dbReference type="PANTHER" id="PTHR43790:SF3">
    <property type="entry name" value="D-ALLOSE IMPORT ATP-BINDING PROTEIN ALSA-RELATED"/>
    <property type="match status" value="1"/>
</dbReference>
<dbReference type="InterPro" id="IPR003439">
    <property type="entry name" value="ABC_transporter-like_ATP-bd"/>
</dbReference>
<gene>
    <name evidence="10" type="ORF">H8S18_10770</name>
</gene>
<name>A0ABR7EIH7_9FIRM</name>
<dbReference type="InterPro" id="IPR003593">
    <property type="entry name" value="AAA+_ATPase"/>
</dbReference>
<dbReference type="Pfam" id="PF00005">
    <property type="entry name" value="ABC_tran"/>
    <property type="match status" value="2"/>
</dbReference>
<dbReference type="Proteomes" id="UP000606889">
    <property type="component" value="Unassembled WGS sequence"/>
</dbReference>